<dbReference type="Gene3D" id="3.40.50.10190">
    <property type="entry name" value="BRCT domain"/>
    <property type="match status" value="1"/>
</dbReference>
<evidence type="ECO:0000256" key="9">
    <source>
        <dbReference type="SAM" id="Phobius"/>
    </source>
</evidence>
<keyword evidence="4" id="KW-0227">DNA damage</keyword>
<accession>A0AAV5IPH7</accession>
<dbReference type="GO" id="GO:0008270">
    <property type="term" value="F:zinc ion binding"/>
    <property type="evidence" value="ECO:0007669"/>
    <property type="project" value="UniProtKB-KW"/>
</dbReference>
<keyword evidence="9" id="KW-0472">Membrane</keyword>
<dbReference type="GO" id="GO:0000724">
    <property type="term" value="P:double-strand break repair via homologous recombination"/>
    <property type="evidence" value="ECO:0007669"/>
    <property type="project" value="TreeGrafter"/>
</dbReference>
<dbReference type="PANTHER" id="PTHR13763">
    <property type="entry name" value="BREAST CANCER TYPE 1 SUSCEPTIBILITY PROTEIN BRCA1"/>
    <property type="match status" value="1"/>
</dbReference>
<evidence type="ECO:0000313" key="12">
    <source>
        <dbReference type="Proteomes" id="UP001054252"/>
    </source>
</evidence>
<organism evidence="11 12">
    <name type="scientific">Rubroshorea leprosula</name>
    <dbReference type="NCBI Taxonomy" id="152421"/>
    <lineage>
        <taxon>Eukaryota</taxon>
        <taxon>Viridiplantae</taxon>
        <taxon>Streptophyta</taxon>
        <taxon>Embryophyta</taxon>
        <taxon>Tracheophyta</taxon>
        <taxon>Spermatophyta</taxon>
        <taxon>Magnoliopsida</taxon>
        <taxon>eudicotyledons</taxon>
        <taxon>Gunneridae</taxon>
        <taxon>Pentapetalae</taxon>
        <taxon>rosids</taxon>
        <taxon>malvids</taxon>
        <taxon>Malvales</taxon>
        <taxon>Dipterocarpaceae</taxon>
        <taxon>Rubroshorea</taxon>
    </lineage>
</organism>
<protein>
    <recommendedName>
        <fullName evidence="10">BRCT domain-containing protein</fullName>
    </recommendedName>
</protein>
<keyword evidence="7" id="KW-0234">DNA repair</keyword>
<dbReference type="PROSITE" id="PS50172">
    <property type="entry name" value="BRCT"/>
    <property type="match status" value="1"/>
</dbReference>
<reference evidence="11 12" key="1">
    <citation type="journal article" date="2021" name="Commun. Biol.">
        <title>The genome of Shorea leprosula (Dipterocarpaceae) highlights the ecological relevance of drought in aseasonal tropical rainforests.</title>
        <authorList>
            <person name="Ng K.K.S."/>
            <person name="Kobayashi M.J."/>
            <person name="Fawcett J.A."/>
            <person name="Hatakeyama M."/>
            <person name="Paape T."/>
            <person name="Ng C.H."/>
            <person name="Ang C.C."/>
            <person name="Tnah L.H."/>
            <person name="Lee C.T."/>
            <person name="Nishiyama T."/>
            <person name="Sese J."/>
            <person name="O'Brien M.J."/>
            <person name="Copetti D."/>
            <person name="Mohd Noor M.I."/>
            <person name="Ong R.C."/>
            <person name="Putra M."/>
            <person name="Sireger I.Z."/>
            <person name="Indrioko S."/>
            <person name="Kosugi Y."/>
            <person name="Izuno A."/>
            <person name="Isagi Y."/>
            <person name="Lee S.L."/>
            <person name="Shimizu K.K."/>
        </authorList>
    </citation>
    <scope>NUCLEOTIDE SEQUENCE [LARGE SCALE GENOMIC DNA]</scope>
    <source>
        <strain evidence="11">214</strain>
    </source>
</reference>
<evidence type="ECO:0000259" key="10">
    <source>
        <dbReference type="PROSITE" id="PS50172"/>
    </source>
</evidence>
<dbReference type="SUPFAM" id="SSF52113">
    <property type="entry name" value="BRCT domain"/>
    <property type="match status" value="1"/>
</dbReference>
<comment type="caution">
    <text evidence="11">The sequence shown here is derived from an EMBL/GenBank/DDBJ whole genome shotgun (WGS) entry which is preliminary data.</text>
</comment>
<evidence type="ECO:0000256" key="5">
    <source>
        <dbReference type="ARBA" id="ARBA00022771"/>
    </source>
</evidence>
<sequence>MKSLKSRSSCLVCKVAYRHRESMEIASGVNVKQLLKTYNLFSVILQKKLRLQVRRSITLMASLLLNIAVVAPWSYIHTSIALITCILHHKLVICCSALTVEEKDIVSEFEESSGVTVLKKWNSSITHVIASTDENEACRRTLKILMGVLEGMWISNIAWVKACLKSMELVDEENVKWPWILWGTVHDLED</sequence>
<dbReference type="AlphaFoldDB" id="A0AAV5IPH7"/>
<keyword evidence="8" id="KW-0539">Nucleus</keyword>
<keyword evidence="9" id="KW-0812">Transmembrane</keyword>
<feature type="domain" description="BRCT" evidence="10">
    <location>
        <begin position="102"/>
        <end position="177"/>
    </location>
</feature>
<evidence type="ECO:0000256" key="1">
    <source>
        <dbReference type="ARBA" id="ARBA00004123"/>
    </source>
</evidence>
<evidence type="ECO:0000256" key="4">
    <source>
        <dbReference type="ARBA" id="ARBA00022763"/>
    </source>
</evidence>
<dbReference type="InterPro" id="IPR036420">
    <property type="entry name" value="BRCT_dom_sf"/>
</dbReference>
<comment type="subcellular location">
    <subcellularLocation>
        <location evidence="1">Nucleus</location>
    </subcellularLocation>
</comment>
<dbReference type="FunFam" id="3.40.50.10190:FF:000006">
    <property type="entry name" value="Breast cancer type 1 susceptibility protein homolog"/>
    <property type="match status" value="1"/>
</dbReference>
<dbReference type="PANTHER" id="PTHR13763:SF0">
    <property type="entry name" value="BREAST CANCER TYPE 1 SUSCEPTIBILITY PROTEIN"/>
    <property type="match status" value="1"/>
</dbReference>
<keyword evidence="3" id="KW-0677">Repeat</keyword>
<gene>
    <name evidence="11" type="ORF">SLEP1_g16057</name>
</gene>
<keyword evidence="9" id="KW-1133">Transmembrane helix</keyword>
<dbReference type="Proteomes" id="UP001054252">
    <property type="component" value="Unassembled WGS sequence"/>
</dbReference>
<keyword evidence="5" id="KW-0863">Zinc-finger</keyword>
<keyword evidence="6" id="KW-0862">Zinc</keyword>
<evidence type="ECO:0000256" key="7">
    <source>
        <dbReference type="ARBA" id="ARBA00023204"/>
    </source>
</evidence>
<dbReference type="GO" id="GO:0045944">
    <property type="term" value="P:positive regulation of transcription by RNA polymerase II"/>
    <property type="evidence" value="ECO:0007669"/>
    <property type="project" value="TreeGrafter"/>
</dbReference>
<name>A0AAV5IPH7_9ROSI</name>
<dbReference type="GO" id="GO:0004842">
    <property type="term" value="F:ubiquitin-protein transferase activity"/>
    <property type="evidence" value="ECO:0007669"/>
    <property type="project" value="TreeGrafter"/>
</dbReference>
<keyword evidence="12" id="KW-1185">Reference proteome</keyword>
<proteinExistence type="predicted"/>
<feature type="transmembrane region" description="Helical" evidence="9">
    <location>
        <begin position="57"/>
        <end position="76"/>
    </location>
</feature>
<evidence type="ECO:0000256" key="6">
    <source>
        <dbReference type="ARBA" id="ARBA00022833"/>
    </source>
</evidence>
<evidence type="ECO:0000256" key="3">
    <source>
        <dbReference type="ARBA" id="ARBA00022737"/>
    </source>
</evidence>
<dbReference type="InterPro" id="IPR031099">
    <property type="entry name" value="BRCA1-associated"/>
</dbReference>
<dbReference type="Pfam" id="PF00533">
    <property type="entry name" value="BRCT"/>
    <property type="match status" value="1"/>
</dbReference>
<evidence type="ECO:0000313" key="11">
    <source>
        <dbReference type="EMBL" id="GKV03812.1"/>
    </source>
</evidence>
<dbReference type="InterPro" id="IPR001357">
    <property type="entry name" value="BRCT_dom"/>
</dbReference>
<dbReference type="GO" id="GO:0005634">
    <property type="term" value="C:nucleus"/>
    <property type="evidence" value="ECO:0007669"/>
    <property type="project" value="UniProtKB-SubCell"/>
</dbReference>
<dbReference type="EMBL" id="BPVZ01000020">
    <property type="protein sequence ID" value="GKV03812.1"/>
    <property type="molecule type" value="Genomic_DNA"/>
</dbReference>
<keyword evidence="2" id="KW-0479">Metal-binding</keyword>
<evidence type="ECO:0000256" key="8">
    <source>
        <dbReference type="ARBA" id="ARBA00023242"/>
    </source>
</evidence>
<evidence type="ECO:0000256" key="2">
    <source>
        <dbReference type="ARBA" id="ARBA00022723"/>
    </source>
</evidence>
<dbReference type="SMART" id="SM00292">
    <property type="entry name" value="BRCT"/>
    <property type="match status" value="1"/>
</dbReference>